<dbReference type="EMBL" id="BHYK01000010">
    <property type="protein sequence ID" value="GCD10425.1"/>
    <property type="molecule type" value="Genomic_DNA"/>
</dbReference>
<dbReference type="RefSeq" id="WP_125001037.1">
    <property type="nucleotide sequence ID" value="NZ_BHYK01000010.1"/>
</dbReference>
<comment type="caution">
    <text evidence="2">The sequence shown here is derived from an EMBL/GenBank/DDBJ whole genome shotgun (WGS) entry which is preliminary data.</text>
</comment>
<gene>
    <name evidence="2" type="ORF">Ctaglu_20480</name>
</gene>
<proteinExistence type="predicted"/>
<accession>A0A401ULM0</accession>
<evidence type="ECO:0000256" key="1">
    <source>
        <dbReference type="SAM" id="Coils"/>
    </source>
</evidence>
<feature type="coiled-coil region" evidence="1">
    <location>
        <begin position="339"/>
        <end position="366"/>
    </location>
</feature>
<dbReference type="AlphaFoldDB" id="A0A401ULM0"/>
<keyword evidence="3" id="KW-1185">Reference proteome</keyword>
<protein>
    <submittedName>
        <fullName evidence="2">Uncharacterized protein</fullName>
    </submittedName>
</protein>
<dbReference type="Proteomes" id="UP000287872">
    <property type="component" value="Unassembled WGS sequence"/>
</dbReference>
<dbReference type="OrthoDB" id="2025810at2"/>
<evidence type="ECO:0000313" key="3">
    <source>
        <dbReference type="Proteomes" id="UP000287872"/>
    </source>
</evidence>
<organism evidence="2 3">
    <name type="scientific">Clostridium tagluense</name>
    <dbReference type="NCBI Taxonomy" id="360422"/>
    <lineage>
        <taxon>Bacteria</taxon>
        <taxon>Bacillati</taxon>
        <taxon>Bacillota</taxon>
        <taxon>Clostridia</taxon>
        <taxon>Eubacteriales</taxon>
        <taxon>Clostridiaceae</taxon>
        <taxon>Clostridium</taxon>
    </lineage>
</organism>
<evidence type="ECO:0000313" key="2">
    <source>
        <dbReference type="EMBL" id="GCD10425.1"/>
    </source>
</evidence>
<keyword evidence="1" id="KW-0175">Coiled coil</keyword>
<sequence length="370" mass="42328">MPKVNKDITKKSTVKKATPKKVTKIPAKGIFCSCCGEEKEEGQFYNSQSEIFKFHKKIGICKECIVSVFDIYMEKYNGDNQATIYRMCELLDIYYDERLIASSQTELEGRGVEGVSSLIIFYMKNIAMPQYKGKTFENRKITYEHSESIVLQNERLAQDLTESQIKSKADVIRLLASDPFDGYDLADQKYLYTDVVPYLDEDTIEDSFKCGVIIQIVINNNQIRKANVAINSLSGNVASMVKNSKDISALADITTKWNQQNDKLSKENNIALKHRGGSGSKNSTLGSMMKNLRELGFEKAEQNYYDMSKAYGMKLSAEISNQSIMDIIHFDDSTMNDMFKMQREELQKLQDKELDYKEQIRVLINESNKK</sequence>
<name>A0A401ULM0_9CLOT</name>
<reference evidence="2 3" key="1">
    <citation type="submission" date="2018-11" db="EMBL/GenBank/DDBJ databases">
        <title>Genome sequencing and assembly of Clostridium tagluense strain A121.</title>
        <authorList>
            <person name="Murakami T."/>
            <person name="Segawa T."/>
            <person name="Shcherbakova V.A."/>
            <person name="Mori H."/>
            <person name="Yoshimura Y."/>
        </authorList>
    </citation>
    <scope>NUCLEOTIDE SEQUENCE [LARGE SCALE GENOMIC DNA]</scope>
    <source>
        <strain evidence="2 3">A121</strain>
    </source>
</reference>